<dbReference type="Proteomes" id="UP000706333">
    <property type="component" value="Unassembled WGS sequence"/>
</dbReference>
<dbReference type="EMBL" id="NHSD01000278">
    <property type="protein sequence ID" value="MBK5927887.1"/>
    <property type="molecule type" value="Genomic_DNA"/>
</dbReference>
<dbReference type="SUPFAM" id="SSF54975">
    <property type="entry name" value="Acylphosphatase/BLUF domain-like"/>
    <property type="match status" value="1"/>
</dbReference>
<dbReference type="InterPro" id="IPR007024">
    <property type="entry name" value="BLUF_domain"/>
</dbReference>
<feature type="region of interest" description="Disordered" evidence="1">
    <location>
        <begin position="18"/>
        <end position="38"/>
    </location>
</feature>
<evidence type="ECO:0000313" key="4">
    <source>
        <dbReference type="Proteomes" id="UP000706333"/>
    </source>
</evidence>
<dbReference type="AlphaFoldDB" id="A0A934WJF6"/>
<feature type="domain" description="BLUF" evidence="2">
    <location>
        <begin position="42"/>
        <end position="133"/>
    </location>
</feature>
<dbReference type="InterPro" id="IPR036046">
    <property type="entry name" value="Acylphosphatase-like_dom_sf"/>
</dbReference>
<dbReference type="Pfam" id="PF04940">
    <property type="entry name" value="BLUF"/>
    <property type="match status" value="1"/>
</dbReference>
<dbReference type="SMART" id="SM01034">
    <property type="entry name" value="BLUF"/>
    <property type="match status" value="1"/>
</dbReference>
<reference evidence="3" key="2">
    <citation type="journal article" date="2020" name="Microorganisms">
        <title>Osmotic Adaptation and Compatible Solute Biosynthesis of Phototrophic Bacteria as Revealed from Genome Analyses.</title>
        <authorList>
            <person name="Imhoff J.F."/>
            <person name="Rahn T."/>
            <person name="Kunzel S."/>
            <person name="Keller A."/>
            <person name="Neulinger S.C."/>
        </authorList>
    </citation>
    <scope>NUCLEOTIDE SEQUENCE</scope>
    <source>
        <strain evidence="3">LMG 28126</strain>
    </source>
</reference>
<accession>A0A934WJF6</accession>
<gene>
    <name evidence="3" type="ORF">CCR87_11215</name>
</gene>
<dbReference type="PROSITE" id="PS50925">
    <property type="entry name" value="BLUF"/>
    <property type="match status" value="1"/>
</dbReference>
<evidence type="ECO:0000256" key="1">
    <source>
        <dbReference type="SAM" id="MobiDB-lite"/>
    </source>
</evidence>
<dbReference type="Gene3D" id="3.30.70.100">
    <property type="match status" value="1"/>
</dbReference>
<comment type="caution">
    <text evidence="3">The sequence shown here is derived from an EMBL/GenBank/DDBJ whole genome shotgun (WGS) entry which is preliminary data.</text>
</comment>
<dbReference type="GO" id="GO:0071949">
    <property type="term" value="F:FAD binding"/>
    <property type="evidence" value="ECO:0007669"/>
    <property type="project" value="InterPro"/>
</dbReference>
<evidence type="ECO:0000259" key="2">
    <source>
        <dbReference type="PROSITE" id="PS50925"/>
    </source>
</evidence>
<organism evidence="3 4">
    <name type="scientific">Rhodobaculum claviforme</name>
    <dbReference type="NCBI Taxonomy" id="1549854"/>
    <lineage>
        <taxon>Bacteria</taxon>
        <taxon>Pseudomonadati</taxon>
        <taxon>Pseudomonadota</taxon>
        <taxon>Alphaproteobacteria</taxon>
        <taxon>Rhodobacterales</taxon>
        <taxon>Paracoccaceae</taxon>
        <taxon>Rhodobaculum</taxon>
    </lineage>
</organism>
<sequence>MCPVVIAFAAVQHNSEHGGAMSRNVNSRAGKHPEQPATKPTMQRIIYLSSAPAPLTPEDLGALLAVSRRNNAATGITGMLLYHDQNFLQVLEGEEDALSDCFNRIARDTRHRNLIVLWRDTVAARAFGAWQMGFARMQDLFADPMSGGMPGVLSLHDLARDGLNHADDPVVERLVRVYLRGFPDLAADRVGHARP</sequence>
<dbReference type="GO" id="GO:0009882">
    <property type="term" value="F:blue light photoreceptor activity"/>
    <property type="evidence" value="ECO:0007669"/>
    <property type="project" value="InterPro"/>
</dbReference>
<evidence type="ECO:0000313" key="3">
    <source>
        <dbReference type="EMBL" id="MBK5927887.1"/>
    </source>
</evidence>
<protein>
    <recommendedName>
        <fullName evidence="2">BLUF domain-containing protein</fullName>
    </recommendedName>
</protein>
<name>A0A934WJF6_9RHOB</name>
<keyword evidence="4" id="KW-1185">Reference proteome</keyword>
<reference evidence="3" key="1">
    <citation type="submission" date="2017-05" db="EMBL/GenBank/DDBJ databases">
        <authorList>
            <person name="Imhoff J.F."/>
            <person name="Rahn T."/>
            <person name="Kuenzel S."/>
            <person name="Neulinger S.C."/>
        </authorList>
    </citation>
    <scope>NUCLEOTIDE SEQUENCE</scope>
    <source>
        <strain evidence="3">LMG 28126</strain>
    </source>
</reference>
<proteinExistence type="predicted"/>